<dbReference type="Proteomes" id="UP001205906">
    <property type="component" value="Unassembled WGS sequence"/>
</dbReference>
<feature type="compositionally biased region" description="Basic and acidic residues" evidence="1">
    <location>
        <begin position="337"/>
        <end position="347"/>
    </location>
</feature>
<dbReference type="EMBL" id="JAMXQS010000006">
    <property type="protein sequence ID" value="MCO6050853.1"/>
    <property type="molecule type" value="Genomic_DNA"/>
</dbReference>
<comment type="caution">
    <text evidence="2">The sequence shown here is derived from an EMBL/GenBank/DDBJ whole genome shotgun (WGS) entry which is preliminary data.</text>
</comment>
<dbReference type="InterPro" id="IPR016913">
    <property type="entry name" value="UCP029215"/>
</dbReference>
<dbReference type="Pfam" id="PF09979">
    <property type="entry name" value="DUF2213"/>
    <property type="match status" value="1"/>
</dbReference>
<organism evidence="2 3">
    <name type="scientific">Mesorhizobium liriopis</name>
    <dbReference type="NCBI Taxonomy" id="2953882"/>
    <lineage>
        <taxon>Bacteria</taxon>
        <taxon>Pseudomonadati</taxon>
        <taxon>Pseudomonadota</taxon>
        <taxon>Alphaproteobacteria</taxon>
        <taxon>Hyphomicrobiales</taxon>
        <taxon>Phyllobacteriaceae</taxon>
        <taxon>Mesorhizobium</taxon>
    </lineage>
</organism>
<proteinExistence type="predicted"/>
<evidence type="ECO:0000313" key="2">
    <source>
        <dbReference type="EMBL" id="MCO6050853.1"/>
    </source>
</evidence>
<sequence>MQFTDAVTLSGTRRTGEGYLIADAKAVRTGIQHYLGPEVGRPDMQTVRVYRSEEEVRSTDSLRSFSHAPVTVDHPAEPVTDENWKQLAVGEVSTSATWDGNRIALPLILKDRAAIDAVHAGKRELSAGYTCELVWDAGTTPSGEAYDARQTNIRANHVAIVDRGRAGAECRIGDADRHAWGAAPISTTDKETRAMSDALRTVVVDGLSVSTTDQGAQAINKLQGDLRDSAAKVTQLQTDHEKALAAKDAEIAKAHAERDAANGKVLSDADLDKRVQQRADLISTAKAIAADVKTDGLSDAAIRKAAVTAKLGDAALTGKSDAYIDARFDILAEDAAKNPPDPFRDTMKNGLRQTNDATSSNDAYNQMLMRDRNAWQGTKETA</sequence>
<gene>
    <name evidence="2" type="ORF">NGM99_13800</name>
</gene>
<dbReference type="PIRSF" id="PIRSF029215">
    <property type="entry name" value="UCP029215"/>
    <property type="match status" value="1"/>
</dbReference>
<evidence type="ECO:0000313" key="3">
    <source>
        <dbReference type="Proteomes" id="UP001205906"/>
    </source>
</evidence>
<protein>
    <submittedName>
        <fullName evidence="2">DUF2213 domain-containing protein</fullName>
    </submittedName>
</protein>
<evidence type="ECO:0000256" key="1">
    <source>
        <dbReference type="SAM" id="MobiDB-lite"/>
    </source>
</evidence>
<accession>A0ABT1C7N6</accession>
<feature type="region of interest" description="Disordered" evidence="1">
    <location>
        <begin position="337"/>
        <end position="362"/>
    </location>
</feature>
<reference evidence="2 3" key="1">
    <citation type="submission" date="2022-06" db="EMBL/GenBank/DDBJ databases">
        <title>Mesorhizobium sp. strain RP14 Genome sequencing and assembly.</title>
        <authorList>
            <person name="Kim I."/>
        </authorList>
    </citation>
    <scope>NUCLEOTIDE SEQUENCE [LARGE SCALE GENOMIC DNA]</scope>
    <source>
        <strain evidence="3">RP14(2022)</strain>
    </source>
</reference>
<dbReference type="RefSeq" id="WP_252819830.1">
    <property type="nucleotide sequence ID" value="NZ_JAMXQS010000006.1"/>
</dbReference>
<feature type="compositionally biased region" description="Polar residues" evidence="1">
    <location>
        <begin position="351"/>
        <end position="362"/>
    </location>
</feature>
<name>A0ABT1C7N6_9HYPH</name>
<keyword evidence="3" id="KW-1185">Reference proteome</keyword>